<evidence type="ECO:0000256" key="6">
    <source>
        <dbReference type="ARBA" id="ARBA00022989"/>
    </source>
</evidence>
<comment type="caution">
    <text evidence="10">The sequence shown here is derived from an EMBL/GenBank/DDBJ whole genome shotgun (WGS) entry which is preliminary data.</text>
</comment>
<feature type="transmembrane region" description="Helical" evidence="8">
    <location>
        <begin position="332"/>
        <end position="352"/>
    </location>
</feature>
<feature type="transmembrane region" description="Helical" evidence="8">
    <location>
        <begin position="138"/>
        <end position="158"/>
    </location>
</feature>
<organism evidence="10 11">
    <name type="scientific">Methylobacterium aerolatum</name>
    <dbReference type="NCBI Taxonomy" id="418708"/>
    <lineage>
        <taxon>Bacteria</taxon>
        <taxon>Pseudomonadati</taxon>
        <taxon>Pseudomonadota</taxon>
        <taxon>Alphaproteobacteria</taxon>
        <taxon>Hyphomicrobiales</taxon>
        <taxon>Methylobacteriaceae</taxon>
        <taxon>Methylobacterium</taxon>
    </lineage>
</organism>
<evidence type="ECO:0000256" key="4">
    <source>
        <dbReference type="ARBA" id="ARBA00022519"/>
    </source>
</evidence>
<dbReference type="NCBIfam" id="NF037955">
    <property type="entry name" value="mfs"/>
    <property type="match status" value="1"/>
</dbReference>
<dbReference type="SUPFAM" id="SSF103473">
    <property type="entry name" value="MFS general substrate transporter"/>
    <property type="match status" value="1"/>
</dbReference>
<keyword evidence="2" id="KW-0813">Transport</keyword>
<dbReference type="Gene3D" id="1.20.1250.20">
    <property type="entry name" value="MFS general substrate transporter like domains"/>
    <property type="match status" value="2"/>
</dbReference>
<feature type="transmembrane region" description="Helical" evidence="8">
    <location>
        <begin position="358"/>
        <end position="377"/>
    </location>
</feature>
<keyword evidence="6 8" id="KW-1133">Transmembrane helix</keyword>
<evidence type="ECO:0000256" key="8">
    <source>
        <dbReference type="SAM" id="Phobius"/>
    </source>
</evidence>
<feature type="transmembrane region" description="Helical" evidence="8">
    <location>
        <begin position="164"/>
        <end position="183"/>
    </location>
</feature>
<keyword evidence="11" id="KW-1185">Reference proteome</keyword>
<dbReference type="InterPro" id="IPR024989">
    <property type="entry name" value="MFS_assoc_dom"/>
</dbReference>
<feature type="transmembrane region" description="Helical" evidence="8">
    <location>
        <begin position="268"/>
        <end position="288"/>
    </location>
</feature>
<keyword evidence="5 8" id="KW-0812">Transmembrane</keyword>
<protein>
    <submittedName>
        <fullName evidence="10">PPP family 3-phenylpropionic acid transporter</fullName>
    </submittedName>
</protein>
<sequence>MRASPGAWRLSLLYAVVFTEIGIAMPFMPVWLATLGLDAGVIGLLLALPIATRIAATAPLMALIDRGLGARRLIVRGSLGVALTYAAMAPASGFGWPMLAVLTVLNAVAAAPMVPSIDYLTLAASRRDPRLAYSRIRMAGSIAFLIANLAGGGLLALLGERLAVPLLLTGLALIASAVARLDPTPAEPPRRAAAGPSPALPRRLWLCIAAAGTIQASHAAIYGFGSISWTAHGIGPTAIGALWATGVLSEIVLFALAPRLPAAWRGPVSLLALGGGAALLRAVGLFLVGDRLETLVPLQALHGLTFGATQLGAMAAVSALSPEGARGRAQGTLSAVNAGIAVAATLASGLIYRHAGAGVFLAMAPLAACGLALAFLAGRAGEEIRQP</sequence>
<comment type="subcellular location">
    <subcellularLocation>
        <location evidence="1">Cell inner membrane</location>
        <topology evidence="1">Multi-pass membrane protein</topology>
    </subcellularLocation>
</comment>
<feature type="domain" description="Major facilitator superfamily associated" evidence="9">
    <location>
        <begin position="8"/>
        <end position="358"/>
    </location>
</feature>
<evidence type="ECO:0000256" key="5">
    <source>
        <dbReference type="ARBA" id="ARBA00022692"/>
    </source>
</evidence>
<dbReference type="PANTHER" id="PTHR23522:SF10">
    <property type="entry name" value="3-PHENYLPROPIONIC ACID TRANSPORTER-RELATED"/>
    <property type="match status" value="1"/>
</dbReference>
<evidence type="ECO:0000313" key="11">
    <source>
        <dbReference type="Proteomes" id="UP001231124"/>
    </source>
</evidence>
<feature type="transmembrane region" description="Helical" evidence="8">
    <location>
        <begin position="300"/>
        <end position="320"/>
    </location>
</feature>
<evidence type="ECO:0000256" key="3">
    <source>
        <dbReference type="ARBA" id="ARBA00022475"/>
    </source>
</evidence>
<dbReference type="InterPro" id="IPR036259">
    <property type="entry name" value="MFS_trans_sf"/>
</dbReference>
<keyword evidence="7 8" id="KW-0472">Membrane</keyword>
<feature type="transmembrane region" description="Helical" evidence="8">
    <location>
        <begin position="73"/>
        <end position="92"/>
    </location>
</feature>
<keyword evidence="4" id="KW-0997">Cell inner membrane</keyword>
<gene>
    <name evidence="10" type="ORF">QO012_002491</name>
</gene>
<evidence type="ECO:0000313" key="10">
    <source>
        <dbReference type="EMBL" id="MDQ0447986.1"/>
    </source>
</evidence>
<proteinExistence type="predicted"/>
<feature type="transmembrane region" description="Helical" evidence="8">
    <location>
        <begin position="39"/>
        <end position="61"/>
    </location>
</feature>
<evidence type="ECO:0000256" key="1">
    <source>
        <dbReference type="ARBA" id="ARBA00004429"/>
    </source>
</evidence>
<name>A0ABU0I2Q5_9HYPH</name>
<dbReference type="Pfam" id="PF12832">
    <property type="entry name" value="MFS_1_like"/>
    <property type="match status" value="1"/>
</dbReference>
<evidence type="ECO:0000256" key="7">
    <source>
        <dbReference type="ARBA" id="ARBA00023136"/>
    </source>
</evidence>
<dbReference type="Proteomes" id="UP001231124">
    <property type="component" value="Unassembled WGS sequence"/>
</dbReference>
<dbReference type="PIRSF" id="PIRSF004925">
    <property type="entry name" value="HcaT"/>
    <property type="match status" value="1"/>
</dbReference>
<evidence type="ECO:0000256" key="2">
    <source>
        <dbReference type="ARBA" id="ARBA00022448"/>
    </source>
</evidence>
<feature type="transmembrane region" description="Helical" evidence="8">
    <location>
        <begin position="204"/>
        <end position="225"/>
    </location>
</feature>
<feature type="transmembrane region" description="Helical" evidence="8">
    <location>
        <begin position="237"/>
        <end position="256"/>
    </location>
</feature>
<dbReference type="InterPro" id="IPR026032">
    <property type="entry name" value="HcaT-like"/>
</dbReference>
<evidence type="ECO:0000259" key="9">
    <source>
        <dbReference type="Pfam" id="PF12832"/>
    </source>
</evidence>
<feature type="transmembrane region" description="Helical" evidence="8">
    <location>
        <begin position="12"/>
        <end position="33"/>
    </location>
</feature>
<accession>A0ABU0I2Q5</accession>
<dbReference type="PANTHER" id="PTHR23522">
    <property type="entry name" value="BLL5896 PROTEIN"/>
    <property type="match status" value="1"/>
</dbReference>
<reference evidence="10 11" key="1">
    <citation type="submission" date="2023-07" db="EMBL/GenBank/DDBJ databases">
        <title>Genomic Encyclopedia of Type Strains, Phase IV (KMG-IV): sequencing the most valuable type-strain genomes for metagenomic binning, comparative biology and taxonomic classification.</title>
        <authorList>
            <person name="Goeker M."/>
        </authorList>
    </citation>
    <scope>NUCLEOTIDE SEQUENCE [LARGE SCALE GENOMIC DNA]</scope>
    <source>
        <strain evidence="10 11">DSM 19013</strain>
    </source>
</reference>
<dbReference type="RefSeq" id="WP_238206202.1">
    <property type="nucleotide sequence ID" value="NZ_BPQE01000025.1"/>
</dbReference>
<dbReference type="EMBL" id="JAUSVP010000006">
    <property type="protein sequence ID" value="MDQ0447986.1"/>
    <property type="molecule type" value="Genomic_DNA"/>
</dbReference>
<keyword evidence="3" id="KW-1003">Cell membrane</keyword>
<feature type="transmembrane region" description="Helical" evidence="8">
    <location>
        <begin position="98"/>
        <end position="117"/>
    </location>
</feature>